<keyword evidence="5" id="KW-0560">Oxidoreductase</keyword>
<dbReference type="SUPFAM" id="SSF46626">
    <property type="entry name" value="Cytochrome c"/>
    <property type="match status" value="2"/>
</dbReference>
<evidence type="ECO:0000256" key="1">
    <source>
        <dbReference type="ARBA" id="ARBA00004196"/>
    </source>
</evidence>
<dbReference type="RefSeq" id="WP_378997551.1">
    <property type="nucleotide sequence ID" value="NZ_JBHSMT010000014.1"/>
</dbReference>
<feature type="compositionally biased region" description="Basic and acidic residues" evidence="8">
    <location>
        <begin position="362"/>
        <end position="387"/>
    </location>
</feature>
<comment type="subcellular location">
    <subcellularLocation>
        <location evidence="1">Cell envelope</location>
    </subcellularLocation>
</comment>
<accession>A0ABW0MBV8</accession>
<feature type="domain" description="Cytochrome c" evidence="9">
    <location>
        <begin position="48"/>
        <end position="158"/>
    </location>
</feature>
<feature type="domain" description="Cytochrome c" evidence="9">
    <location>
        <begin position="232"/>
        <end position="408"/>
    </location>
</feature>
<keyword evidence="11" id="KW-1185">Reference proteome</keyword>
<protein>
    <submittedName>
        <fullName evidence="10">Cytochrome-c peroxidase</fullName>
    </submittedName>
</protein>
<sequence length="421" mass="45944">MAALVFSGITLLTGCHDADKTVAAPAATPKPNLKMWVRYPEPPATLSAAAALGKQLFFDPSLSASGRMSCATCHSPQHAYGPPNGLAVQLGGADMRHPGTRAVPSLRYLSFTPKFTRHYYVPGPSETEDEGPTGGFTHDGAVDTLHQQALIPLLNVNEMANPNPAAVVAKLQRSSYAGQFRQLYGADIFEHPDAALAQAALALEAFQTEDTSFHPYTSKFDAAMAGNAEFTAAELRGYGLFNNPNKGNCAKCHVDRPGPGGRPAQFTDFGFQALGVPRNPEIAANRDPGYFDLGICGPARTDMRKETAFCGMFKVPTLRNVATRQVFFHNGRFHTLDEMMHFYVERDTQPSKWYPKVQGKTRSFDDLPPRYRDNIDREDAPFNRKAGDPPALDDDEIGDLIAFIKTLDDGYSVKAGARRVE</sequence>
<dbReference type="Pfam" id="PF03150">
    <property type="entry name" value="CCP_MauG"/>
    <property type="match status" value="1"/>
</dbReference>
<proteinExistence type="predicted"/>
<keyword evidence="3 7" id="KW-0479">Metal-binding</keyword>
<name>A0ABW0MBV8_9BURK</name>
<dbReference type="InterPro" id="IPR051395">
    <property type="entry name" value="Cytochrome_c_Peroxidase/MauG"/>
</dbReference>
<evidence type="ECO:0000256" key="8">
    <source>
        <dbReference type="SAM" id="MobiDB-lite"/>
    </source>
</evidence>
<feature type="region of interest" description="Disordered" evidence="8">
    <location>
        <begin position="354"/>
        <end position="393"/>
    </location>
</feature>
<comment type="caution">
    <text evidence="10">The sequence shown here is derived from an EMBL/GenBank/DDBJ whole genome shotgun (WGS) entry which is preliminary data.</text>
</comment>
<evidence type="ECO:0000256" key="5">
    <source>
        <dbReference type="ARBA" id="ARBA00023002"/>
    </source>
</evidence>
<dbReference type="EMBL" id="JBHSMT010000014">
    <property type="protein sequence ID" value="MFC5474441.1"/>
    <property type="molecule type" value="Genomic_DNA"/>
</dbReference>
<dbReference type="Gene3D" id="1.10.760.10">
    <property type="entry name" value="Cytochrome c-like domain"/>
    <property type="match status" value="2"/>
</dbReference>
<evidence type="ECO:0000256" key="7">
    <source>
        <dbReference type="PROSITE-ProRule" id="PRU00433"/>
    </source>
</evidence>
<keyword evidence="4" id="KW-0732">Signal</keyword>
<dbReference type="InterPro" id="IPR009056">
    <property type="entry name" value="Cyt_c-like_dom"/>
</dbReference>
<evidence type="ECO:0000313" key="11">
    <source>
        <dbReference type="Proteomes" id="UP001596045"/>
    </source>
</evidence>
<evidence type="ECO:0000256" key="2">
    <source>
        <dbReference type="ARBA" id="ARBA00022617"/>
    </source>
</evidence>
<keyword evidence="2 7" id="KW-0349">Heme</keyword>
<gene>
    <name evidence="10" type="ORF">ACFPM8_10770</name>
</gene>
<reference evidence="11" key="1">
    <citation type="journal article" date="2019" name="Int. J. Syst. Evol. Microbiol.">
        <title>The Global Catalogue of Microorganisms (GCM) 10K type strain sequencing project: providing services to taxonomists for standard genome sequencing and annotation.</title>
        <authorList>
            <consortium name="The Broad Institute Genomics Platform"/>
            <consortium name="The Broad Institute Genome Sequencing Center for Infectious Disease"/>
            <person name="Wu L."/>
            <person name="Ma J."/>
        </authorList>
    </citation>
    <scope>NUCLEOTIDE SEQUENCE [LARGE SCALE GENOMIC DNA]</scope>
    <source>
        <strain evidence="11">JCM 17066</strain>
    </source>
</reference>
<keyword evidence="10" id="KW-0575">Peroxidase</keyword>
<dbReference type="GO" id="GO:0004601">
    <property type="term" value="F:peroxidase activity"/>
    <property type="evidence" value="ECO:0007669"/>
    <property type="project" value="UniProtKB-KW"/>
</dbReference>
<evidence type="ECO:0000256" key="4">
    <source>
        <dbReference type="ARBA" id="ARBA00022729"/>
    </source>
</evidence>
<dbReference type="Proteomes" id="UP001596045">
    <property type="component" value="Unassembled WGS sequence"/>
</dbReference>
<evidence type="ECO:0000313" key="10">
    <source>
        <dbReference type="EMBL" id="MFC5474441.1"/>
    </source>
</evidence>
<dbReference type="InterPro" id="IPR036909">
    <property type="entry name" value="Cyt_c-like_dom_sf"/>
</dbReference>
<dbReference type="InterPro" id="IPR004852">
    <property type="entry name" value="Di-haem_cyt_c_peroxidsae"/>
</dbReference>
<evidence type="ECO:0000256" key="6">
    <source>
        <dbReference type="ARBA" id="ARBA00023004"/>
    </source>
</evidence>
<dbReference type="PANTHER" id="PTHR30600">
    <property type="entry name" value="CYTOCHROME C PEROXIDASE-RELATED"/>
    <property type="match status" value="1"/>
</dbReference>
<evidence type="ECO:0000259" key="9">
    <source>
        <dbReference type="PROSITE" id="PS51007"/>
    </source>
</evidence>
<evidence type="ECO:0000256" key="3">
    <source>
        <dbReference type="ARBA" id="ARBA00022723"/>
    </source>
</evidence>
<dbReference type="PANTHER" id="PTHR30600:SF10">
    <property type="entry name" value="BLL6722 PROTEIN"/>
    <property type="match status" value="1"/>
</dbReference>
<organism evidence="10 11">
    <name type="scientific">Paraherbaspirillum soli</name>
    <dbReference type="NCBI Taxonomy" id="631222"/>
    <lineage>
        <taxon>Bacteria</taxon>
        <taxon>Pseudomonadati</taxon>
        <taxon>Pseudomonadota</taxon>
        <taxon>Betaproteobacteria</taxon>
        <taxon>Burkholderiales</taxon>
        <taxon>Oxalobacteraceae</taxon>
        <taxon>Paraherbaspirillum</taxon>
    </lineage>
</organism>
<keyword evidence="6 7" id="KW-0408">Iron</keyword>
<dbReference type="PROSITE" id="PS51007">
    <property type="entry name" value="CYTC"/>
    <property type="match status" value="2"/>
</dbReference>